<comment type="caution">
    <text evidence="1">The sequence shown here is derived from an EMBL/GenBank/DDBJ whole genome shotgun (WGS) entry which is preliminary data.</text>
</comment>
<evidence type="ECO:0000313" key="1">
    <source>
        <dbReference type="EMBL" id="PCE63804.1"/>
    </source>
</evidence>
<dbReference type="AlphaFoldDB" id="A0A2A4G776"/>
<proteinExistence type="predicted"/>
<dbReference type="InterPro" id="IPR036359">
    <property type="entry name" value="Thiol_cytolysin_sf"/>
</dbReference>
<name>A0A2A4G776_9FLAO</name>
<dbReference type="Gene3D" id="3.90.840.10">
    <property type="entry name" value="Thiol-activated cytolysin superfamily/Thiol-activated cytolysin, alpha-beta domain"/>
    <property type="match status" value="1"/>
</dbReference>
<dbReference type="PROSITE" id="PS51257">
    <property type="entry name" value="PROKAR_LIPOPROTEIN"/>
    <property type="match status" value="1"/>
</dbReference>
<keyword evidence="2" id="KW-1185">Reference proteome</keyword>
<sequence length="542" mass="59337">MKTLLVNSKLKKMAWGCLVIVTTLFGCSKSDDGGGGPLVDDKTAAEHNAVLASLSEFEQGEEVASPTIVDEATERDTENESLECFITQYKHAPGFSELLALDPTSDVIYPGAMLKGESIPTGEYIGINGGRAPITLSISLENINGDASVEVSDPKLSTVRNGIKDLLAQGVSGATPAKLNLTTDEVYSEQHLNLAIGANYRSKNKNVSAAFDFNKTTKKHKYLVKFFQLYYSIDLDLPTNNNPGSLFTELPELNSTSPVIVSSVKYGRMVLYSVESDYSRSDVHGAFNASYRSTDGSISASDSTIIKNSNVKALVIGGSGASAAQVIDGPSGVFNYIKEGGNYSQDSPAAPLAYTLRYLKNDLPVARVVLASEYNIRNCELAYYKYKVKLLSMQRNDDKSGNFEVYGYIGARMILEDNDDKEKIVYMKDPDDPKDVLDAYYSNTRSNHIPVDKKKVDIPGQPEVEFEMYRPSMSGNKVNVYAKLSDKDLFSDDLIGKGEVKITLNDINSDLISGDEELLTETLKIGKIDVEYTVEKINLEPK</sequence>
<dbReference type="InterPro" id="IPR036363">
    <property type="entry name" value="Thiol_cytolysin_ab_sf"/>
</dbReference>
<dbReference type="OrthoDB" id="662759at2"/>
<dbReference type="GO" id="GO:0015485">
    <property type="term" value="F:cholesterol binding"/>
    <property type="evidence" value="ECO:0007669"/>
    <property type="project" value="InterPro"/>
</dbReference>
<dbReference type="RefSeq" id="WP_097442520.1">
    <property type="nucleotide sequence ID" value="NZ_NBWU01000004.1"/>
</dbReference>
<reference evidence="1 2" key="1">
    <citation type="submission" date="2017-04" db="EMBL/GenBank/DDBJ databases">
        <title>A new member of the family Flavobacteriaceae isolated from ascidians.</title>
        <authorList>
            <person name="Chen L."/>
        </authorList>
    </citation>
    <scope>NUCLEOTIDE SEQUENCE [LARGE SCALE GENOMIC DNA]</scope>
    <source>
        <strain evidence="1 2">HQA918</strain>
    </source>
</reference>
<dbReference type="Proteomes" id="UP000219559">
    <property type="component" value="Unassembled WGS sequence"/>
</dbReference>
<dbReference type="EMBL" id="NBWU01000004">
    <property type="protein sequence ID" value="PCE63804.1"/>
    <property type="molecule type" value="Genomic_DNA"/>
</dbReference>
<dbReference type="Gene3D" id="3.40.30.40">
    <property type="entry name" value="Perfringolysin"/>
    <property type="match status" value="1"/>
</dbReference>
<evidence type="ECO:0000313" key="2">
    <source>
        <dbReference type="Proteomes" id="UP000219559"/>
    </source>
</evidence>
<dbReference type="InterPro" id="IPR001869">
    <property type="entry name" value="Thiol_cytolysin"/>
</dbReference>
<evidence type="ECO:0008006" key="3">
    <source>
        <dbReference type="Google" id="ProtNLM"/>
    </source>
</evidence>
<organism evidence="1 2">
    <name type="scientific">Sediminicola luteus</name>
    <dbReference type="NCBI Taxonomy" id="319238"/>
    <lineage>
        <taxon>Bacteria</taxon>
        <taxon>Pseudomonadati</taxon>
        <taxon>Bacteroidota</taxon>
        <taxon>Flavobacteriia</taxon>
        <taxon>Flavobacteriales</taxon>
        <taxon>Flavobacteriaceae</taxon>
        <taxon>Sediminicola</taxon>
    </lineage>
</organism>
<dbReference type="Pfam" id="PF01289">
    <property type="entry name" value="Thiol_cytolysin"/>
    <property type="match status" value="1"/>
</dbReference>
<gene>
    <name evidence="1" type="ORF">B7P33_11075</name>
</gene>
<dbReference type="SUPFAM" id="SSF56978">
    <property type="entry name" value="Perfringolysin"/>
    <property type="match status" value="1"/>
</dbReference>
<dbReference type="Gene3D" id="3.30.1040.20">
    <property type="match status" value="1"/>
</dbReference>
<accession>A0A2A4G776</accession>
<protein>
    <recommendedName>
        <fullName evidence="3">Thiol-activated cytolysin</fullName>
    </recommendedName>
</protein>